<keyword evidence="4" id="KW-0813">Transport</keyword>
<dbReference type="GO" id="GO:0051262">
    <property type="term" value="P:protein tetramerization"/>
    <property type="evidence" value="ECO:0007669"/>
    <property type="project" value="InterPro"/>
</dbReference>
<evidence type="ECO:0000256" key="15">
    <source>
        <dbReference type="ARBA" id="ARBA00022837"/>
    </source>
</evidence>
<reference evidence="29" key="1">
    <citation type="submission" date="2025-08" db="UniProtKB">
        <authorList>
            <consortium name="Ensembl"/>
        </authorList>
    </citation>
    <scope>IDENTIFICATION</scope>
</reference>
<comment type="catalytic activity">
    <reaction evidence="25">
        <text>L-threonyl-[protein] + ATP = O-phospho-L-threonyl-[protein] + ADP + H(+)</text>
        <dbReference type="Rhea" id="RHEA:46608"/>
        <dbReference type="Rhea" id="RHEA-COMP:11060"/>
        <dbReference type="Rhea" id="RHEA-COMP:11605"/>
        <dbReference type="ChEBI" id="CHEBI:15378"/>
        <dbReference type="ChEBI" id="CHEBI:30013"/>
        <dbReference type="ChEBI" id="CHEBI:30616"/>
        <dbReference type="ChEBI" id="CHEBI:61977"/>
        <dbReference type="ChEBI" id="CHEBI:456216"/>
        <dbReference type="EC" id="2.7.11.1"/>
    </reaction>
</comment>
<evidence type="ECO:0000256" key="2">
    <source>
        <dbReference type="ARBA" id="ARBA00004651"/>
    </source>
</evidence>
<feature type="transmembrane region" description="Helical" evidence="27">
    <location>
        <begin position="1018"/>
        <end position="1040"/>
    </location>
</feature>
<evidence type="ECO:0000256" key="11">
    <source>
        <dbReference type="ARBA" id="ARBA00022692"/>
    </source>
</evidence>
<keyword evidence="5" id="KW-1003">Cell membrane</keyword>
<comment type="catalytic activity">
    <reaction evidence="22">
        <text>Mg(2+)(in) = Mg(2+)(out)</text>
        <dbReference type="Rhea" id="RHEA:29827"/>
        <dbReference type="ChEBI" id="CHEBI:18420"/>
    </reaction>
</comment>
<proteinExistence type="inferred from homology"/>
<feature type="transmembrane region" description="Helical" evidence="27">
    <location>
        <begin position="809"/>
        <end position="828"/>
    </location>
</feature>
<dbReference type="InterPro" id="IPR032415">
    <property type="entry name" value="TRPM_tetra"/>
</dbReference>
<dbReference type="Pfam" id="PF00520">
    <property type="entry name" value="Ion_trans"/>
    <property type="match status" value="1"/>
</dbReference>
<dbReference type="SUPFAM" id="SSF56112">
    <property type="entry name" value="Protein kinase-like (PK-like)"/>
    <property type="match status" value="1"/>
</dbReference>
<dbReference type="FunFam" id="3.30.200.20:FF:000129">
    <property type="entry name" value="Transient receptor potential cation channel, subfamily M, member 7"/>
    <property type="match status" value="1"/>
</dbReference>
<dbReference type="PROSITE" id="PS51158">
    <property type="entry name" value="ALPHA_KINASE"/>
    <property type="match status" value="1"/>
</dbReference>
<evidence type="ECO:0000256" key="13">
    <source>
        <dbReference type="ARBA" id="ARBA00022777"/>
    </source>
</evidence>
<evidence type="ECO:0000256" key="14">
    <source>
        <dbReference type="ARBA" id="ARBA00022833"/>
    </source>
</evidence>
<keyword evidence="20" id="KW-0407">Ion channel</keyword>
<dbReference type="Gene3D" id="1.20.5.1010">
    <property type="entry name" value="TRPM, tetramerisation domain"/>
    <property type="match status" value="1"/>
</dbReference>
<evidence type="ECO:0000256" key="16">
    <source>
        <dbReference type="ARBA" id="ARBA00022989"/>
    </source>
</evidence>
<dbReference type="CDD" id="cd16972">
    <property type="entry name" value="Alpha_kinase_ChaK2_TRPM6"/>
    <property type="match status" value="1"/>
</dbReference>
<dbReference type="InterPro" id="IPR004166">
    <property type="entry name" value="a-kinase_dom"/>
</dbReference>
<evidence type="ECO:0000256" key="7">
    <source>
        <dbReference type="ARBA" id="ARBA00022553"/>
    </source>
</evidence>
<keyword evidence="9" id="KW-0107">Calcium channel</keyword>
<dbReference type="PANTHER" id="PTHR13800">
    <property type="entry name" value="TRANSIENT RECEPTOR POTENTIAL CATION CHANNEL, SUBFAMILY M, MEMBER 6"/>
    <property type="match status" value="1"/>
</dbReference>
<dbReference type="InterPro" id="IPR011009">
    <property type="entry name" value="Kinase-like_dom_sf"/>
</dbReference>
<dbReference type="Pfam" id="PF16519">
    <property type="entry name" value="TRPM_tetra"/>
    <property type="match status" value="1"/>
</dbReference>
<keyword evidence="14" id="KW-0862">Zinc</keyword>
<dbReference type="GO" id="GO:0016324">
    <property type="term" value="C:apical plasma membrane"/>
    <property type="evidence" value="ECO:0007669"/>
    <property type="project" value="TreeGrafter"/>
</dbReference>
<dbReference type="Gene3D" id="3.20.200.10">
    <property type="entry name" value="MHCK/EF2 kinase"/>
    <property type="match status" value="1"/>
</dbReference>
<evidence type="ECO:0000256" key="10">
    <source>
        <dbReference type="ARBA" id="ARBA00022679"/>
    </source>
</evidence>
<feature type="transmembrane region" description="Helical" evidence="27">
    <location>
        <begin position="945"/>
        <end position="965"/>
    </location>
</feature>
<sequence>LKDLAYLLSSSLDTFVHVRNIKSFFNFIFNVRCCCGRLIGDHPGVDCSWPVCQTALQRDEEWSVQKHTKTSPTDAFGTINFQDGDHTYHAKYIRLSYDSSLDQLLHLMINEWQMELPKLVISVHGGTENFKLPSKVKQVFSKGLVKAAETTGAWIITEGINSGVSRHVGDALKERASPYLRKICAVGIPPWGIIENQSDLIGKDVVCLYQTLGNPLSKLSTLNSMHSHFLMADDGTVGKYGNEMMLRRNLEKYLSHQKIHTRMGQGVPVVGLVVEGDASAILMVWEYVRTSPPVPVVVYEGTGRAADILAFTHKHTEMISNASNTTRVGLVSLPFQSKGIILIVQTAGFFACFLGTSMSASDQLDLALAWNQLDIAKKHILVYGQHWKVGALEQAMLDALVMDRVDFVKLLIEHGVNMHRFLTISRLEELYNTKQGPSNLFLQHLIRDVKQSTLPSDYRISLIDIGLVIEYLLGEAYRSSYTRKHFRVLYNNLYRKHKNLSHSLHQSNQMGSRMGSPENTLHSQFFRTAQPYKCKEKSAGFHKSKKKSKENIKFAESYESSGFLYPYNDLLVWAVLMRRQKMAMFFWQHGEEAMVKAVVACKLYRAMAHEAKQSNMVDDTSEELKKYSKEFGQLALDILEKAFKQNEQMAMKLLTYELKNWSNSTCLKLAVSVGLRPFVSHTCTQMLLTDMWMGRLKMRKNSWFKVIISILLPPTILMLEFKSKAEMSHVPQSQDFHQFTWYHENYSNTTFAVIGYGFLLLKCSFLLKKDCDVEKVAQTSDESQVDDAQGKLTGTRKIYEFYNAPIVKFWFHTMAYMAFLMLFTYTVLVKMEPRPSVQEWLVIIYIFSTAIEKVREVFISEPGKFRQKVKVWIYEYWNFTDSLAIILFMIGFGLRWSEPPVQTAGRLLYCLDIIFWYARLLDLFAVNQHAGPYLTMIGKMVTNMFYIVIMMAIVLLSFGVSRKAILSPEEPPSWSLARDIVFQPYWMMFGEVYAGEIDVCETNQDCPPGSFLTPFLQAVYLFVQYIIMVNLLIAFFNNVYYDLKSISNKLWKYNRYRYIMTYHEKPWLPPPFILLSHIGLLINRIFRHQPSNESDQEEGDLKKLHDFEEQCVEKYFHEKNESLSSSDNERIRVTTERVEEMFLQLKEVYEKVFYIKESLLSLDSQLGHLQDLSALTVDILKVLSAVDTLQVEEALLADKKHRSCRKLPHSWNTVLYSKTLSSLECFIIFGCHMSFSACFGDLPTFSLIRSSLCKQKLCTKQQNRDRKSGREKKDQKPLQVRTGGCIEPHKWQSEDLTQDHTAAYLASFTKELSDVFESQLACYLFNMAVKFVLFAAVERNNLMRLAQTIPFTPVQLFAGEEVTVYRLEESSPMNLSKSMSSWSQHGMAAMIQVLSQEEMDGGLRRAMKVICTWSENDVLKLGQVFIVKSFLPEVVQTWQKIFHDGTVLHLCLREIQQQRAAQKLIYTFNQVKPHAIPYTPRFLEVFLIYCHSANQWLTIEKYMTGEFRKYNNNNGDEITPSSLLEELMLAFSHWTYVYTRGELLVLDLQGVGENLTDPSVIKPEDKKSGKMVFGPANLGEDAIRNFIAKHHCNSCCKRLKLPGIQRLTKD</sequence>
<evidence type="ECO:0000313" key="29">
    <source>
        <dbReference type="Ensembl" id="ENSCPIP00010001261.1"/>
    </source>
</evidence>
<dbReference type="Pfam" id="PF02816">
    <property type="entry name" value="Alpha_kinase"/>
    <property type="match status" value="1"/>
</dbReference>
<evidence type="ECO:0000256" key="3">
    <source>
        <dbReference type="ARBA" id="ARBA00012513"/>
    </source>
</evidence>
<evidence type="ECO:0000256" key="23">
    <source>
        <dbReference type="ARBA" id="ARBA00034634"/>
    </source>
</evidence>
<evidence type="ECO:0000256" key="18">
    <source>
        <dbReference type="ARBA" id="ARBA00023136"/>
    </source>
</evidence>
<dbReference type="SMART" id="SM00811">
    <property type="entry name" value="Alpha_kinase"/>
    <property type="match status" value="1"/>
</dbReference>
<feature type="domain" description="Alpha-type protein kinase" evidence="28">
    <location>
        <begin position="1374"/>
        <end position="1604"/>
    </location>
</feature>
<evidence type="ECO:0000256" key="6">
    <source>
        <dbReference type="ARBA" id="ARBA00022527"/>
    </source>
</evidence>
<keyword evidence="17" id="KW-0406">Ion transport</keyword>
<name>A0A8C3KWU5_CHRPC</name>
<keyword evidence="10" id="KW-0808">Transferase</keyword>
<comment type="subcellular location">
    <subcellularLocation>
        <location evidence="2">Cell membrane</location>
        <topology evidence="2">Multi-pass membrane protein</topology>
    </subcellularLocation>
    <subcellularLocation>
        <location evidence="1">Nucleus</location>
    </subcellularLocation>
</comment>
<keyword evidence="18 27" id="KW-0472">Membrane</keyword>
<feature type="transmembrane region" description="Helical" evidence="27">
    <location>
        <begin position="876"/>
        <end position="894"/>
    </location>
</feature>
<keyword evidence="30" id="KW-1185">Reference proteome</keyword>
<evidence type="ECO:0000256" key="19">
    <source>
        <dbReference type="ARBA" id="ARBA00023242"/>
    </source>
</evidence>
<dbReference type="EC" id="2.7.11.1" evidence="3"/>
<evidence type="ECO:0000256" key="5">
    <source>
        <dbReference type="ARBA" id="ARBA00022475"/>
    </source>
</evidence>
<evidence type="ECO:0000256" key="4">
    <source>
        <dbReference type="ARBA" id="ARBA00022448"/>
    </source>
</evidence>
<dbReference type="InterPro" id="IPR050927">
    <property type="entry name" value="TRPM"/>
</dbReference>
<keyword evidence="12" id="KW-0479">Metal-binding</keyword>
<dbReference type="PANTHER" id="PTHR13800:SF15">
    <property type="entry name" value="TRANSIENT RECEPTOR POTENTIAL CATION CHANNEL SUBFAMILY M MEMBER 6"/>
    <property type="match status" value="1"/>
</dbReference>
<evidence type="ECO:0000256" key="20">
    <source>
        <dbReference type="ARBA" id="ARBA00023303"/>
    </source>
</evidence>
<evidence type="ECO:0000256" key="25">
    <source>
        <dbReference type="ARBA" id="ARBA00047899"/>
    </source>
</evidence>
<evidence type="ECO:0000259" key="28">
    <source>
        <dbReference type="PROSITE" id="PS51158"/>
    </source>
</evidence>
<dbReference type="Ensembl" id="ENSCPIT00010001457.1">
    <property type="protein sequence ID" value="ENSCPIP00010001261.1"/>
    <property type="gene ID" value="ENSCPIG00010000815.1"/>
</dbReference>
<protein>
    <recommendedName>
        <fullName evidence="3">non-specific serine/threonine protein kinase</fullName>
        <ecNumber evidence="3">2.7.11.1</ecNumber>
    </recommendedName>
</protein>
<feature type="transmembrane region" description="Helical" evidence="27">
    <location>
        <begin position="906"/>
        <end position="925"/>
    </location>
</feature>
<dbReference type="GO" id="GO:0046872">
    <property type="term" value="F:metal ion binding"/>
    <property type="evidence" value="ECO:0007669"/>
    <property type="project" value="UniProtKB-KW"/>
</dbReference>
<feature type="transmembrane region" description="Helical" evidence="27">
    <location>
        <begin position="703"/>
        <end position="721"/>
    </location>
</feature>
<reference evidence="29" key="2">
    <citation type="submission" date="2025-09" db="UniProtKB">
        <authorList>
            <consortium name="Ensembl"/>
        </authorList>
    </citation>
    <scope>IDENTIFICATION</scope>
</reference>
<evidence type="ECO:0000256" key="1">
    <source>
        <dbReference type="ARBA" id="ARBA00004123"/>
    </source>
</evidence>
<dbReference type="GO" id="GO:0004674">
    <property type="term" value="F:protein serine/threonine kinase activity"/>
    <property type="evidence" value="ECO:0007669"/>
    <property type="project" value="UniProtKB-KW"/>
</dbReference>
<dbReference type="Gene3D" id="3.30.200.20">
    <property type="entry name" value="Phosphorylase Kinase, domain 1"/>
    <property type="match status" value="1"/>
</dbReference>
<dbReference type="InterPro" id="IPR029597">
    <property type="entry name" value="TRPM6_a-kinase_dom"/>
</dbReference>
<organism evidence="29 30">
    <name type="scientific">Chrysolophus pictus</name>
    <name type="common">Golden pheasant</name>
    <name type="synonym">Phasianus pictus</name>
    <dbReference type="NCBI Taxonomy" id="9089"/>
    <lineage>
        <taxon>Eukaryota</taxon>
        <taxon>Metazoa</taxon>
        <taxon>Chordata</taxon>
        <taxon>Craniata</taxon>
        <taxon>Vertebrata</taxon>
        <taxon>Euteleostomi</taxon>
        <taxon>Archelosauria</taxon>
        <taxon>Archosauria</taxon>
        <taxon>Dinosauria</taxon>
        <taxon>Saurischia</taxon>
        <taxon>Theropoda</taxon>
        <taxon>Coelurosauria</taxon>
        <taxon>Aves</taxon>
        <taxon>Neognathae</taxon>
        <taxon>Galloanserae</taxon>
        <taxon>Galliformes</taxon>
        <taxon>Phasianidae</taxon>
        <taxon>Phasianinae</taxon>
        <taxon>Chrysolophus</taxon>
    </lineage>
</organism>
<dbReference type="InterPro" id="IPR005821">
    <property type="entry name" value="Ion_trans_dom"/>
</dbReference>
<evidence type="ECO:0000256" key="17">
    <source>
        <dbReference type="ARBA" id="ARBA00023065"/>
    </source>
</evidence>
<dbReference type="InterPro" id="IPR041491">
    <property type="entry name" value="TRPM_SLOG"/>
</dbReference>
<dbReference type="Proteomes" id="UP000694543">
    <property type="component" value="Unplaced"/>
</dbReference>
<comment type="similarity">
    <text evidence="21">In the C-terminal section; belongs to the protein kinase superfamily. Alpha-type protein kinase family. ALPK subfamily.</text>
</comment>
<accession>A0A8C3KWU5</accession>
<dbReference type="Pfam" id="PF18139">
    <property type="entry name" value="LSDAT_euk"/>
    <property type="match status" value="1"/>
</dbReference>
<keyword evidence="15" id="KW-0106">Calcium</keyword>
<comment type="catalytic activity">
    <reaction evidence="24">
        <text>Ca(2+)(in) = Ca(2+)(out)</text>
        <dbReference type="Rhea" id="RHEA:29671"/>
        <dbReference type="ChEBI" id="CHEBI:29108"/>
    </reaction>
</comment>
<evidence type="ECO:0000256" key="8">
    <source>
        <dbReference type="ARBA" id="ARBA00022568"/>
    </source>
</evidence>
<comment type="catalytic activity">
    <reaction evidence="26">
        <text>L-seryl-[protein] + ATP = O-phospho-L-seryl-[protein] + ADP + H(+)</text>
        <dbReference type="Rhea" id="RHEA:17989"/>
        <dbReference type="Rhea" id="RHEA-COMP:9863"/>
        <dbReference type="Rhea" id="RHEA-COMP:11604"/>
        <dbReference type="ChEBI" id="CHEBI:15378"/>
        <dbReference type="ChEBI" id="CHEBI:29999"/>
        <dbReference type="ChEBI" id="CHEBI:30616"/>
        <dbReference type="ChEBI" id="CHEBI:83421"/>
        <dbReference type="ChEBI" id="CHEBI:456216"/>
        <dbReference type="EC" id="2.7.11.1"/>
    </reaction>
</comment>
<keyword evidence="8" id="KW-0109">Calcium transport</keyword>
<dbReference type="Pfam" id="PF25508">
    <property type="entry name" value="TRPM2"/>
    <property type="match status" value="1"/>
</dbReference>
<keyword evidence="13" id="KW-0418">Kinase</keyword>
<dbReference type="GO" id="GO:0005524">
    <property type="term" value="F:ATP binding"/>
    <property type="evidence" value="ECO:0007669"/>
    <property type="project" value="InterPro"/>
</dbReference>
<dbReference type="InterPro" id="IPR037162">
    <property type="entry name" value="TRPM_tetra_sf"/>
</dbReference>
<keyword evidence="19" id="KW-0539">Nucleus</keyword>
<evidence type="ECO:0000256" key="9">
    <source>
        <dbReference type="ARBA" id="ARBA00022673"/>
    </source>
</evidence>
<dbReference type="InterPro" id="IPR057366">
    <property type="entry name" value="TRPM-like"/>
</dbReference>
<evidence type="ECO:0000256" key="27">
    <source>
        <dbReference type="SAM" id="Phobius"/>
    </source>
</evidence>
<evidence type="ECO:0000313" key="30">
    <source>
        <dbReference type="Proteomes" id="UP000694543"/>
    </source>
</evidence>
<dbReference type="GO" id="GO:0005262">
    <property type="term" value="F:calcium channel activity"/>
    <property type="evidence" value="ECO:0007669"/>
    <property type="project" value="UniProtKB-KW"/>
</dbReference>
<evidence type="ECO:0000256" key="24">
    <source>
        <dbReference type="ARBA" id="ARBA00036634"/>
    </source>
</evidence>
<keyword evidence="7" id="KW-0597">Phosphoprotein</keyword>
<comment type="catalytic activity">
    <reaction evidence="23">
        <text>Zn(2+)(in) = Zn(2+)(out)</text>
        <dbReference type="Rhea" id="RHEA:29351"/>
        <dbReference type="ChEBI" id="CHEBI:29105"/>
    </reaction>
</comment>
<keyword evidence="16 27" id="KW-1133">Transmembrane helix</keyword>
<keyword evidence="11 27" id="KW-0812">Transmembrane</keyword>
<evidence type="ECO:0000256" key="12">
    <source>
        <dbReference type="ARBA" id="ARBA00022723"/>
    </source>
</evidence>
<evidence type="ECO:0000256" key="22">
    <source>
        <dbReference type="ARBA" id="ARBA00034269"/>
    </source>
</evidence>
<dbReference type="GO" id="GO:0005634">
    <property type="term" value="C:nucleus"/>
    <property type="evidence" value="ECO:0007669"/>
    <property type="project" value="UniProtKB-SubCell"/>
</dbReference>
<evidence type="ECO:0000256" key="26">
    <source>
        <dbReference type="ARBA" id="ARBA00048679"/>
    </source>
</evidence>
<evidence type="ECO:0000256" key="21">
    <source>
        <dbReference type="ARBA" id="ARBA00025760"/>
    </source>
</evidence>
<keyword evidence="6" id="KW-0723">Serine/threonine-protein kinase</keyword>